<evidence type="ECO:0000256" key="1">
    <source>
        <dbReference type="ARBA" id="ARBA00022676"/>
    </source>
</evidence>
<dbReference type="Pfam" id="PF03808">
    <property type="entry name" value="Glyco_tran_WecG"/>
    <property type="match status" value="1"/>
</dbReference>
<gene>
    <name evidence="3" type="ORF">HNQ60_000109</name>
</gene>
<dbReference type="NCBIfam" id="TIGR00696">
    <property type="entry name" value="wecG_tagA_cpsF"/>
    <property type="match status" value="1"/>
</dbReference>
<name>A0A841HF01_9GAMM</name>
<keyword evidence="1 3" id="KW-0328">Glycosyltransferase</keyword>
<dbReference type="InterPro" id="IPR004629">
    <property type="entry name" value="WecG_TagA_CpsF"/>
</dbReference>
<keyword evidence="2 3" id="KW-0808">Transferase</keyword>
<protein>
    <submittedName>
        <fullName evidence="3">N-acetylglucosaminyldiphosphoundecaprenol N-acetyl-beta-D-mannosaminyltransferase</fullName>
        <ecNumber evidence="3">2.4.1.187</ecNumber>
    </submittedName>
</protein>
<dbReference type="PANTHER" id="PTHR34136">
    <property type="match status" value="1"/>
</dbReference>
<reference evidence="3 4" key="1">
    <citation type="submission" date="2020-08" db="EMBL/GenBank/DDBJ databases">
        <title>Genomic Encyclopedia of Type Strains, Phase IV (KMG-IV): sequencing the most valuable type-strain genomes for metagenomic binning, comparative biology and taxonomic classification.</title>
        <authorList>
            <person name="Goeker M."/>
        </authorList>
    </citation>
    <scope>NUCLEOTIDE SEQUENCE [LARGE SCALE GENOMIC DNA]</scope>
    <source>
        <strain evidence="3 4">DSM 26723</strain>
    </source>
</reference>
<dbReference type="CDD" id="cd06533">
    <property type="entry name" value="Glyco_transf_WecG_TagA"/>
    <property type="match status" value="1"/>
</dbReference>
<organism evidence="3 4">
    <name type="scientific">Povalibacter uvarum</name>
    <dbReference type="NCBI Taxonomy" id="732238"/>
    <lineage>
        <taxon>Bacteria</taxon>
        <taxon>Pseudomonadati</taxon>
        <taxon>Pseudomonadota</taxon>
        <taxon>Gammaproteobacteria</taxon>
        <taxon>Steroidobacterales</taxon>
        <taxon>Steroidobacteraceae</taxon>
        <taxon>Povalibacter</taxon>
    </lineage>
</organism>
<evidence type="ECO:0000313" key="4">
    <source>
        <dbReference type="Proteomes" id="UP000588068"/>
    </source>
</evidence>
<dbReference type="GO" id="GO:0047244">
    <property type="term" value="F:N-acetylglucosaminyldiphosphoundecaprenol N-acetyl-beta-D-mannosaminyltransferase activity"/>
    <property type="evidence" value="ECO:0007669"/>
    <property type="project" value="UniProtKB-EC"/>
</dbReference>
<sequence length="236" mass="26813">MIEFAGLKFRGLTLEDVFETRAGLTQVVTVNAEYIVRAHENPRLRQIIDDAIATFDGQVPYLCARWRHPRTKFEKIPGSELIYDLCSHAAANAERIYLLGGSEQSNRAAARKLRELYPGLQVEGHSPAQMAYPFSPEVNRDLLRRIEAFAPHHLMVAFGALKQDFWIDDQRQALAAMGVRLAAGIGGTLDMVSGQLRRAPKWMQTLGLEGVYRLVREPKLFRVKRLITSARFFRYV</sequence>
<proteinExistence type="predicted"/>
<accession>A0A841HF01</accession>
<dbReference type="EC" id="2.4.1.187" evidence="3"/>
<evidence type="ECO:0000313" key="3">
    <source>
        <dbReference type="EMBL" id="MBB6091263.1"/>
    </source>
</evidence>
<evidence type="ECO:0000256" key="2">
    <source>
        <dbReference type="ARBA" id="ARBA00022679"/>
    </source>
</evidence>
<dbReference type="EMBL" id="JACHHZ010000001">
    <property type="protein sequence ID" value="MBB6091263.1"/>
    <property type="molecule type" value="Genomic_DNA"/>
</dbReference>
<dbReference type="RefSeq" id="WP_184329075.1">
    <property type="nucleotide sequence ID" value="NZ_JACHHZ010000001.1"/>
</dbReference>
<dbReference type="Proteomes" id="UP000588068">
    <property type="component" value="Unassembled WGS sequence"/>
</dbReference>
<dbReference type="PANTHER" id="PTHR34136:SF1">
    <property type="entry name" value="UDP-N-ACETYL-D-MANNOSAMINURONIC ACID TRANSFERASE"/>
    <property type="match status" value="1"/>
</dbReference>
<comment type="caution">
    <text evidence="3">The sequence shown here is derived from an EMBL/GenBank/DDBJ whole genome shotgun (WGS) entry which is preliminary data.</text>
</comment>
<dbReference type="AlphaFoldDB" id="A0A841HF01"/>
<keyword evidence="4" id="KW-1185">Reference proteome</keyword>